<keyword evidence="4" id="KW-0119">Carbohydrate metabolism</keyword>
<keyword evidence="2 5" id="KW-0378">Hydrolase</keyword>
<dbReference type="GO" id="GO:0030388">
    <property type="term" value="P:fructose 1,6-bisphosphate metabolic process"/>
    <property type="evidence" value="ECO:0007669"/>
    <property type="project" value="TreeGrafter"/>
</dbReference>
<dbReference type="PANTHER" id="PTHR30447">
    <property type="entry name" value="FRUCTOSE-1,6-BISPHOSPHATASE CLASS 2"/>
    <property type="match status" value="1"/>
</dbReference>
<dbReference type="NCBIfam" id="TIGR00330">
    <property type="entry name" value="glpX"/>
    <property type="match status" value="1"/>
</dbReference>
<dbReference type="CDD" id="cd01516">
    <property type="entry name" value="FBPase_glpX"/>
    <property type="match status" value="1"/>
</dbReference>
<dbReference type="GO" id="GO:0005829">
    <property type="term" value="C:cytosol"/>
    <property type="evidence" value="ECO:0007669"/>
    <property type="project" value="TreeGrafter"/>
</dbReference>
<accession>A0A0W8E411</accession>
<evidence type="ECO:0000256" key="3">
    <source>
        <dbReference type="ARBA" id="ARBA00023211"/>
    </source>
</evidence>
<reference evidence="5" key="1">
    <citation type="journal article" date="2015" name="Proc. Natl. Acad. Sci. U.S.A.">
        <title>Networks of energetic and metabolic interactions define dynamics in microbial communities.</title>
        <authorList>
            <person name="Embree M."/>
            <person name="Liu J.K."/>
            <person name="Al-Bassam M.M."/>
            <person name="Zengler K."/>
        </authorList>
    </citation>
    <scope>NUCLEOTIDE SEQUENCE</scope>
</reference>
<dbReference type="GO" id="GO:0006094">
    <property type="term" value="P:gluconeogenesis"/>
    <property type="evidence" value="ECO:0007669"/>
    <property type="project" value="InterPro"/>
</dbReference>
<comment type="caution">
    <text evidence="5">The sequence shown here is derived from an EMBL/GenBank/DDBJ whole genome shotgun (WGS) entry which is preliminary data.</text>
</comment>
<dbReference type="PANTHER" id="PTHR30447:SF0">
    <property type="entry name" value="FRUCTOSE-1,6-BISPHOSPHATASE 1 CLASS 2-RELATED"/>
    <property type="match status" value="1"/>
</dbReference>
<evidence type="ECO:0000256" key="4">
    <source>
        <dbReference type="ARBA" id="ARBA00023277"/>
    </source>
</evidence>
<dbReference type="GO" id="GO:0046872">
    <property type="term" value="F:metal ion binding"/>
    <property type="evidence" value="ECO:0007669"/>
    <property type="project" value="UniProtKB-KW"/>
</dbReference>
<gene>
    <name evidence="5" type="ORF">ASZ90_019194</name>
</gene>
<dbReference type="EC" id="3.1.3.11" evidence="5"/>
<name>A0A0W8E411_9ZZZZ</name>
<evidence type="ECO:0000256" key="1">
    <source>
        <dbReference type="ARBA" id="ARBA00022723"/>
    </source>
</evidence>
<keyword evidence="1" id="KW-0479">Metal-binding</keyword>
<protein>
    <submittedName>
        <fullName evidence="5">Fructose-1,6-bisphosphatase, glpx type</fullName>
        <ecNumber evidence="5">3.1.3.11</ecNumber>
    </submittedName>
</protein>
<dbReference type="Gene3D" id="3.40.190.90">
    <property type="match status" value="1"/>
</dbReference>
<dbReference type="GO" id="GO:0006071">
    <property type="term" value="P:glycerol metabolic process"/>
    <property type="evidence" value="ECO:0007669"/>
    <property type="project" value="InterPro"/>
</dbReference>
<dbReference type="InterPro" id="IPR004464">
    <property type="entry name" value="FBPase_class-2/SBPase"/>
</dbReference>
<keyword evidence="3" id="KW-0464">Manganese</keyword>
<dbReference type="GO" id="GO:0042132">
    <property type="term" value="F:fructose 1,6-bisphosphate 1-phosphatase activity"/>
    <property type="evidence" value="ECO:0007669"/>
    <property type="project" value="UniProtKB-EC"/>
</dbReference>
<organism evidence="5">
    <name type="scientific">hydrocarbon metagenome</name>
    <dbReference type="NCBI Taxonomy" id="938273"/>
    <lineage>
        <taxon>unclassified sequences</taxon>
        <taxon>metagenomes</taxon>
        <taxon>ecological metagenomes</taxon>
    </lineage>
</organism>
<dbReference type="PIRSF" id="PIRSF004532">
    <property type="entry name" value="GlpX"/>
    <property type="match status" value="1"/>
</dbReference>
<dbReference type="Pfam" id="PF03320">
    <property type="entry name" value="FBPase_glpX"/>
    <property type="match status" value="1"/>
</dbReference>
<dbReference type="EMBL" id="LNQE01001882">
    <property type="protein sequence ID" value="KUG03406.1"/>
    <property type="molecule type" value="Genomic_DNA"/>
</dbReference>
<sequence length="331" mass="35690">MERELALEFARVTEAAALSAARWVGKGDKEAADDAAVTAMRVMFDTVSINGVVVIGEGEMDEAPMLFIGERVGIGVPPEVDIAVDPLEGTNIVAKGGTGAIAVLAAAPRGTMLHAPDMYMNKIAVGPECKGRIFLDASVKENLQQAAKALHKLISEITVVILDRPRHDFIIEEVRRAGARIKLINDGDVSPGVAAAYDDSGVDILMGIGGAPEGVITAAALKCMGGDFQARLCPEGEEAAEEIRRCHQMGIVDVNRLFTMDELIRSDDVIFVATGITDSFLLKGVRYHKRRAVTETLVMRSASGTIRHITADHHLDKKPLFKDNRIKLRLD</sequence>
<dbReference type="SUPFAM" id="SSF56655">
    <property type="entry name" value="Carbohydrate phosphatase"/>
    <property type="match status" value="1"/>
</dbReference>
<dbReference type="AlphaFoldDB" id="A0A0W8E411"/>
<proteinExistence type="predicted"/>
<dbReference type="FunFam" id="3.40.190.90:FF:000001">
    <property type="entry name" value="Fructose-1,6-bisphosphatase"/>
    <property type="match status" value="1"/>
</dbReference>
<dbReference type="Gene3D" id="3.30.540.10">
    <property type="entry name" value="Fructose-1,6-Bisphosphatase, subunit A, domain 1"/>
    <property type="match status" value="1"/>
</dbReference>
<evidence type="ECO:0000313" key="5">
    <source>
        <dbReference type="EMBL" id="KUG03406.1"/>
    </source>
</evidence>
<evidence type="ECO:0000256" key="2">
    <source>
        <dbReference type="ARBA" id="ARBA00022801"/>
    </source>
</evidence>